<dbReference type="AlphaFoldDB" id="A0A2P2QD27"/>
<sequence length="27" mass="2816">MGFWPAVKAVASSASPMVIPLKSQPLC</sequence>
<name>A0A2P2QD27_RHIMU</name>
<reference evidence="1" key="1">
    <citation type="submission" date="2018-02" db="EMBL/GenBank/DDBJ databases">
        <title>Rhizophora mucronata_Transcriptome.</title>
        <authorList>
            <person name="Meera S.P."/>
            <person name="Sreeshan A."/>
            <person name="Augustine A."/>
        </authorList>
    </citation>
    <scope>NUCLEOTIDE SEQUENCE</scope>
    <source>
        <tissue evidence="1">Leaf</tissue>
    </source>
</reference>
<evidence type="ECO:0000313" key="1">
    <source>
        <dbReference type="EMBL" id="MBX64787.1"/>
    </source>
</evidence>
<proteinExistence type="predicted"/>
<organism evidence="1">
    <name type="scientific">Rhizophora mucronata</name>
    <name type="common">Asiatic mangrove</name>
    <dbReference type="NCBI Taxonomy" id="61149"/>
    <lineage>
        <taxon>Eukaryota</taxon>
        <taxon>Viridiplantae</taxon>
        <taxon>Streptophyta</taxon>
        <taxon>Embryophyta</taxon>
        <taxon>Tracheophyta</taxon>
        <taxon>Spermatophyta</taxon>
        <taxon>Magnoliopsida</taxon>
        <taxon>eudicotyledons</taxon>
        <taxon>Gunneridae</taxon>
        <taxon>Pentapetalae</taxon>
        <taxon>rosids</taxon>
        <taxon>fabids</taxon>
        <taxon>Malpighiales</taxon>
        <taxon>Rhizophoraceae</taxon>
        <taxon>Rhizophora</taxon>
    </lineage>
</organism>
<dbReference type="EMBL" id="GGEC01084303">
    <property type="protein sequence ID" value="MBX64787.1"/>
    <property type="molecule type" value="Transcribed_RNA"/>
</dbReference>
<protein>
    <submittedName>
        <fullName evidence="1">Uncharacterized protein</fullName>
    </submittedName>
</protein>
<accession>A0A2P2QD27</accession>